<organism evidence="2 3">
    <name type="scientific">Parthenolecanium corni</name>
    <dbReference type="NCBI Taxonomy" id="536013"/>
    <lineage>
        <taxon>Eukaryota</taxon>
        <taxon>Metazoa</taxon>
        <taxon>Ecdysozoa</taxon>
        <taxon>Arthropoda</taxon>
        <taxon>Hexapoda</taxon>
        <taxon>Insecta</taxon>
        <taxon>Pterygota</taxon>
        <taxon>Neoptera</taxon>
        <taxon>Paraneoptera</taxon>
        <taxon>Hemiptera</taxon>
        <taxon>Sternorrhyncha</taxon>
        <taxon>Coccoidea</taxon>
        <taxon>Coccidae</taxon>
        <taxon>Parthenolecanium</taxon>
    </lineage>
</organism>
<accession>A0AAN9Y4U1</accession>
<reference evidence="2 3" key="1">
    <citation type="submission" date="2024-03" db="EMBL/GenBank/DDBJ databases">
        <title>Adaptation during the transition from Ophiocordyceps entomopathogen to insect associate is accompanied by gene loss and intensified selection.</title>
        <authorList>
            <person name="Ward C.M."/>
            <person name="Onetto C.A."/>
            <person name="Borneman A.R."/>
        </authorList>
    </citation>
    <scope>NUCLEOTIDE SEQUENCE [LARGE SCALE GENOMIC DNA]</scope>
    <source>
        <strain evidence="2">AWRI1</strain>
        <tissue evidence="2">Single Adult Female</tissue>
    </source>
</reference>
<dbReference type="AlphaFoldDB" id="A0AAN9Y4U1"/>
<feature type="compositionally biased region" description="Basic and acidic residues" evidence="1">
    <location>
        <begin position="78"/>
        <end position="96"/>
    </location>
</feature>
<gene>
    <name evidence="2" type="ORF">V9T40_013083</name>
</gene>
<evidence type="ECO:0000256" key="1">
    <source>
        <dbReference type="SAM" id="MobiDB-lite"/>
    </source>
</evidence>
<protein>
    <submittedName>
        <fullName evidence="2">Uncharacterized protein</fullName>
    </submittedName>
</protein>
<dbReference type="Proteomes" id="UP001367676">
    <property type="component" value="Unassembled WGS sequence"/>
</dbReference>
<keyword evidence="3" id="KW-1185">Reference proteome</keyword>
<dbReference type="EMBL" id="JBBCAQ010000018">
    <property type="protein sequence ID" value="KAK7595258.1"/>
    <property type="molecule type" value="Genomic_DNA"/>
</dbReference>
<proteinExistence type="predicted"/>
<feature type="region of interest" description="Disordered" evidence="1">
    <location>
        <begin position="69"/>
        <end position="105"/>
    </location>
</feature>
<evidence type="ECO:0000313" key="3">
    <source>
        <dbReference type="Proteomes" id="UP001367676"/>
    </source>
</evidence>
<sequence length="155" mass="17512">MAWSDVTWRGLAWLDVVRRRVASSVHRRQIGRSGEKKARVSERRIYLADGDSADDAMYAKCRGVEFTGDGGRIKKRQQQRERVWRGERKTDGKADKQPVVPSKGNSLISDGCVASSTRWAITGRKEGNKRLVAAINNQQPTQCRYIRQTNNAVPI</sequence>
<name>A0AAN9Y4U1_9HEMI</name>
<evidence type="ECO:0000313" key="2">
    <source>
        <dbReference type="EMBL" id="KAK7595258.1"/>
    </source>
</evidence>
<comment type="caution">
    <text evidence="2">The sequence shown here is derived from an EMBL/GenBank/DDBJ whole genome shotgun (WGS) entry which is preliminary data.</text>
</comment>